<proteinExistence type="predicted"/>
<dbReference type="InterPro" id="IPR050905">
    <property type="entry name" value="Plant_NBS-LRR"/>
</dbReference>
<evidence type="ECO:0000313" key="3">
    <source>
        <dbReference type="EMBL" id="KAF2302547.1"/>
    </source>
</evidence>
<name>A0A6A6LPW5_HEVBR</name>
<organism evidence="3 4">
    <name type="scientific">Hevea brasiliensis</name>
    <name type="common">Para rubber tree</name>
    <name type="synonym">Siphonia brasiliensis</name>
    <dbReference type="NCBI Taxonomy" id="3981"/>
    <lineage>
        <taxon>Eukaryota</taxon>
        <taxon>Viridiplantae</taxon>
        <taxon>Streptophyta</taxon>
        <taxon>Embryophyta</taxon>
        <taxon>Tracheophyta</taxon>
        <taxon>Spermatophyta</taxon>
        <taxon>Magnoliopsida</taxon>
        <taxon>eudicotyledons</taxon>
        <taxon>Gunneridae</taxon>
        <taxon>Pentapetalae</taxon>
        <taxon>rosids</taxon>
        <taxon>fabids</taxon>
        <taxon>Malpighiales</taxon>
        <taxon>Euphorbiaceae</taxon>
        <taxon>Crotonoideae</taxon>
        <taxon>Micrandreae</taxon>
        <taxon>Hevea</taxon>
    </lineage>
</organism>
<dbReference type="PANTHER" id="PTHR33463:SF220">
    <property type="entry name" value="NB-ARC DOMAIN-CONTAINING PROTEIN"/>
    <property type="match status" value="1"/>
</dbReference>
<protein>
    <recommendedName>
        <fullName evidence="2">NB-ARC domain-containing protein</fullName>
    </recommendedName>
</protein>
<dbReference type="EMBL" id="JAAGAX010000010">
    <property type="protein sequence ID" value="KAF2302547.1"/>
    <property type="molecule type" value="Genomic_DNA"/>
</dbReference>
<sequence length="265" mass="29527">MGNVFSIQCSSDALIGRCWDCIAAQPLYICQLEDDLQELETARDKLIELKNDVERKVTSEGTSQTVLLDRVRGWLSRVDATVTEVSSLLNRAVQERQKLCLAGCCSKNCKSTCMLGKSVSRSLKHVVALMSEGEFKEVVIRTHPKPVAVRKVNPTVGSETTLDEAWSCLMGDEVELLAYTRVDLGEIGVPLPTSPNRSKIVFTTRFQRVGRQMDAEQIIKLKPLDWEEDWEFFRKVGDILLDIVPLAQDGAKDCRGLPIALITTG</sequence>
<keyword evidence="4" id="KW-1185">Reference proteome</keyword>
<dbReference type="AlphaFoldDB" id="A0A6A6LPW5"/>
<dbReference type="InterPro" id="IPR027417">
    <property type="entry name" value="P-loop_NTPase"/>
</dbReference>
<accession>A0A6A6LPW5</accession>
<feature type="domain" description="NB-ARC" evidence="2">
    <location>
        <begin position="180"/>
        <end position="236"/>
    </location>
</feature>
<gene>
    <name evidence="3" type="ORF">GH714_037682</name>
</gene>
<dbReference type="PANTHER" id="PTHR33463">
    <property type="entry name" value="NB-ARC DOMAIN-CONTAINING PROTEIN-RELATED"/>
    <property type="match status" value="1"/>
</dbReference>
<dbReference type="GO" id="GO:0043531">
    <property type="term" value="F:ADP binding"/>
    <property type="evidence" value="ECO:0007669"/>
    <property type="project" value="InterPro"/>
</dbReference>
<keyword evidence="1" id="KW-0611">Plant defense</keyword>
<dbReference type="InterPro" id="IPR002182">
    <property type="entry name" value="NB-ARC"/>
</dbReference>
<dbReference type="Proteomes" id="UP000467840">
    <property type="component" value="Chromosome 4"/>
</dbReference>
<evidence type="ECO:0000313" key="4">
    <source>
        <dbReference type="Proteomes" id="UP000467840"/>
    </source>
</evidence>
<evidence type="ECO:0000256" key="1">
    <source>
        <dbReference type="ARBA" id="ARBA00022821"/>
    </source>
</evidence>
<reference evidence="3 4" key="1">
    <citation type="journal article" date="2020" name="Mol. Plant">
        <title>The Chromosome-Based Rubber Tree Genome Provides New Insights into Spurge Genome Evolution and Rubber Biosynthesis.</title>
        <authorList>
            <person name="Liu J."/>
            <person name="Shi C."/>
            <person name="Shi C.C."/>
            <person name="Li W."/>
            <person name="Zhang Q.J."/>
            <person name="Zhang Y."/>
            <person name="Li K."/>
            <person name="Lu H.F."/>
            <person name="Shi C."/>
            <person name="Zhu S.T."/>
            <person name="Xiao Z.Y."/>
            <person name="Nan H."/>
            <person name="Yue Y."/>
            <person name="Zhu X.G."/>
            <person name="Wu Y."/>
            <person name="Hong X.N."/>
            <person name="Fan G.Y."/>
            <person name="Tong Y."/>
            <person name="Zhang D."/>
            <person name="Mao C.L."/>
            <person name="Liu Y.L."/>
            <person name="Hao S.J."/>
            <person name="Liu W.Q."/>
            <person name="Lv M.Q."/>
            <person name="Zhang H.B."/>
            <person name="Liu Y."/>
            <person name="Hu-Tang G.R."/>
            <person name="Wang J.P."/>
            <person name="Wang J.H."/>
            <person name="Sun Y.H."/>
            <person name="Ni S.B."/>
            <person name="Chen W.B."/>
            <person name="Zhang X.C."/>
            <person name="Jiao Y.N."/>
            <person name="Eichler E.E."/>
            <person name="Li G.H."/>
            <person name="Liu X."/>
            <person name="Gao L.Z."/>
        </authorList>
    </citation>
    <scope>NUCLEOTIDE SEQUENCE [LARGE SCALE GENOMIC DNA]</scope>
    <source>
        <strain evidence="4">cv. GT1</strain>
        <tissue evidence="3">Leaf</tissue>
    </source>
</reference>
<evidence type="ECO:0000259" key="2">
    <source>
        <dbReference type="Pfam" id="PF00931"/>
    </source>
</evidence>
<dbReference type="SUPFAM" id="SSF52540">
    <property type="entry name" value="P-loop containing nucleoside triphosphate hydrolases"/>
    <property type="match status" value="1"/>
</dbReference>
<dbReference type="Pfam" id="PF00931">
    <property type="entry name" value="NB-ARC"/>
    <property type="match status" value="1"/>
</dbReference>
<comment type="caution">
    <text evidence="3">The sequence shown here is derived from an EMBL/GenBank/DDBJ whole genome shotgun (WGS) entry which is preliminary data.</text>
</comment>